<proteinExistence type="predicted"/>
<dbReference type="InterPro" id="IPR018580">
    <property type="entry name" value="Uncharacterised_YfhO"/>
</dbReference>
<feature type="transmembrane region" description="Helical" evidence="1">
    <location>
        <begin position="169"/>
        <end position="186"/>
    </location>
</feature>
<keyword evidence="1" id="KW-1133">Transmembrane helix</keyword>
<feature type="transmembrane region" description="Helical" evidence="1">
    <location>
        <begin position="487"/>
        <end position="506"/>
    </location>
</feature>
<feature type="transmembrane region" description="Helical" evidence="1">
    <location>
        <begin position="235"/>
        <end position="257"/>
    </location>
</feature>
<dbReference type="Proteomes" id="UP000177324">
    <property type="component" value="Unassembled WGS sequence"/>
</dbReference>
<comment type="caution">
    <text evidence="2">The sequence shown here is derived from an EMBL/GenBank/DDBJ whole genome shotgun (WGS) entry which is preliminary data.</text>
</comment>
<dbReference type="PANTHER" id="PTHR38454">
    <property type="entry name" value="INTEGRAL MEMBRANE PROTEIN-RELATED"/>
    <property type="match status" value="1"/>
</dbReference>
<gene>
    <name evidence="2" type="ORF">A2784_04600</name>
</gene>
<dbReference type="AlphaFoldDB" id="A0A1G1VND6"/>
<feature type="transmembrane region" description="Helical" evidence="1">
    <location>
        <begin position="146"/>
        <end position="163"/>
    </location>
</feature>
<feature type="transmembrane region" description="Helical" evidence="1">
    <location>
        <begin position="390"/>
        <end position="410"/>
    </location>
</feature>
<feature type="transmembrane region" description="Helical" evidence="1">
    <location>
        <begin position="118"/>
        <end position="139"/>
    </location>
</feature>
<keyword evidence="1" id="KW-0472">Membrane</keyword>
<keyword evidence="1" id="KW-0812">Transmembrane</keyword>
<feature type="transmembrane region" description="Helical" evidence="1">
    <location>
        <begin position="417"/>
        <end position="440"/>
    </location>
</feature>
<sequence>MKKSWPILVIFSLVLFAFYPAWAMGKIPLNGRNLAAFYSPWLYQKFEGFPTGVPSKPGMPDQLRLYYPYMRLTQTMYRRLELPLWNPHNFAGNPHMAEMQSGVFYPLQFFMLFIPLPLYWTLFQFSGFFLAGLFTYFYLRQLKLNQLAALFGGSTFMFSTFMFTWNQEVIIALHSILWLPLILLSVDKFIAGRTRWWLIGLAGLTFSILSGYWQTSFYVMVAALAYMLLRRAWGLLIWFPLSLGLTAFQLLPTAELYQLSSRSLVNNTPELLNIFKDFLLRPFHAILLLIPDFFGHPTTRNFFANPAANYYEMALFIGTIPIVFALTAVLTPRGSPFHFGGQAFGHPRGEKWFFALLGLISLSFAFDLPHSRAVYDWQIPVLSTGIAHRILFLPAFSGAVLAAFGLSDWFKTKKPIAIWVSSLLITTVLAGVFIFLFKVFKDPGQYLWPFDPKLVWWPISMRNSIIPATIFMLFMLLMLLSLKVRRMYIAVVIIALSLAQNLYQFFKFTPFSEAQFVYPSHPTIKFLQDNAGLNRYLGYHGPIIGSNLATYYGLYTIEGFDSLNERLRTQLIYSTAKGQLERTMARSADAILDRDYTKIYSRRVLSLMGVKYLIDYPKYPDLADTGIAPDLPEDEQKLIWQDGDWTIYEYTKALPRAFLASSYIKTTDHQATADLIYDPQVNLREQLILTQDPALELADDPREQTDIIDYRPTKVVIHTQSATNQLLFLSDTFYPGWHATIDGQSAPILRADLAFRAVPVSAGDHTVTMTYFPDSFKYGLYIAAISLILSLYIYRAIHL</sequence>
<protein>
    <recommendedName>
        <fullName evidence="4">Membrane protein 6-pyruvoyl-tetrahydropterin synthase-related domain-containing protein</fullName>
    </recommendedName>
</protein>
<evidence type="ECO:0000313" key="2">
    <source>
        <dbReference type="EMBL" id="OGY16737.1"/>
    </source>
</evidence>
<evidence type="ECO:0000313" key="3">
    <source>
        <dbReference type="Proteomes" id="UP000177324"/>
    </source>
</evidence>
<dbReference type="STRING" id="1797589.A2784_04600"/>
<feature type="transmembrane region" description="Helical" evidence="1">
    <location>
        <begin position="778"/>
        <end position="797"/>
    </location>
</feature>
<evidence type="ECO:0000256" key="1">
    <source>
        <dbReference type="SAM" id="Phobius"/>
    </source>
</evidence>
<feature type="transmembrane region" description="Helical" evidence="1">
    <location>
        <begin position="314"/>
        <end position="331"/>
    </location>
</feature>
<name>A0A1G1VND6_9BACT</name>
<dbReference type="Pfam" id="PF09586">
    <property type="entry name" value="YfhO"/>
    <property type="match status" value="2"/>
</dbReference>
<reference evidence="2 3" key="1">
    <citation type="journal article" date="2016" name="Nat. Commun.">
        <title>Thousands of microbial genomes shed light on interconnected biogeochemical processes in an aquifer system.</title>
        <authorList>
            <person name="Anantharaman K."/>
            <person name="Brown C.T."/>
            <person name="Hug L.A."/>
            <person name="Sharon I."/>
            <person name="Castelle C.J."/>
            <person name="Probst A.J."/>
            <person name="Thomas B.C."/>
            <person name="Singh A."/>
            <person name="Wilkins M.J."/>
            <person name="Karaoz U."/>
            <person name="Brodie E.L."/>
            <person name="Williams K.H."/>
            <person name="Hubbard S.S."/>
            <person name="Banfield J.F."/>
        </authorList>
    </citation>
    <scope>NUCLEOTIDE SEQUENCE [LARGE SCALE GENOMIC DNA]</scope>
</reference>
<feature type="transmembrane region" description="Helical" evidence="1">
    <location>
        <begin position="352"/>
        <end position="370"/>
    </location>
</feature>
<organism evidence="2 3">
    <name type="scientific">Candidatus Chisholmbacteria bacterium RIFCSPHIGHO2_01_FULL_48_12</name>
    <dbReference type="NCBI Taxonomy" id="1797589"/>
    <lineage>
        <taxon>Bacteria</taxon>
        <taxon>Candidatus Chisholmiibacteriota</taxon>
    </lineage>
</organism>
<feature type="transmembrane region" description="Helical" evidence="1">
    <location>
        <begin position="278"/>
        <end position="294"/>
    </location>
</feature>
<dbReference type="EMBL" id="MHCH01000039">
    <property type="protein sequence ID" value="OGY16737.1"/>
    <property type="molecule type" value="Genomic_DNA"/>
</dbReference>
<accession>A0A1G1VND6</accession>
<evidence type="ECO:0008006" key="4">
    <source>
        <dbReference type="Google" id="ProtNLM"/>
    </source>
</evidence>
<feature type="transmembrane region" description="Helical" evidence="1">
    <location>
        <begin position="460"/>
        <end position="480"/>
    </location>
</feature>
<dbReference type="PANTHER" id="PTHR38454:SF1">
    <property type="entry name" value="INTEGRAL MEMBRANE PROTEIN"/>
    <property type="match status" value="1"/>
</dbReference>
<feature type="transmembrane region" description="Helical" evidence="1">
    <location>
        <begin position="198"/>
        <end position="229"/>
    </location>
</feature>